<reference evidence="6" key="2">
    <citation type="submission" date="2023-10" db="EMBL/GenBank/DDBJ databases">
        <authorList>
            <person name="Choi B."/>
        </authorList>
    </citation>
    <scope>NUCLEOTIDE SEQUENCE</scope>
    <source>
        <strain evidence="6">UMB0763</strain>
    </source>
</reference>
<dbReference type="PANTHER" id="PTHR47366">
    <property type="entry name" value="TWO-ON-TWO HEMOGLOBIN-3"/>
    <property type="match status" value="1"/>
</dbReference>
<dbReference type="RefSeq" id="WP_101679472.1">
    <property type="nucleotide sequence ID" value="NZ_CP136958.1"/>
</dbReference>
<dbReference type="InterPro" id="IPR044203">
    <property type="entry name" value="GlbO/GLB3-like"/>
</dbReference>
<dbReference type="GO" id="GO:0005344">
    <property type="term" value="F:oxygen carrier activity"/>
    <property type="evidence" value="ECO:0007669"/>
    <property type="project" value="InterPro"/>
</dbReference>
<evidence type="ECO:0000256" key="2">
    <source>
        <dbReference type="ARBA" id="ARBA00022617"/>
    </source>
</evidence>
<dbReference type="Gene3D" id="1.10.490.10">
    <property type="entry name" value="Globins"/>
    <property type="match status" value="1"/>
</dbReference>
<dbReference type="SUPFAM" id="SSF46458">
    <property type="entry name" value="Globin-like"/>
    <property type="match status" value="1"/>
</dbReference>
<dbReference type="InterPro" id="IPR009050">
    <property type="entry name" value="Globin-like_sf"/>
</dbReference>
<dbReference type="GO" id="GO:0020037">
    <property type="term" value="F:heme binding"/>
    <property type="evidence" value="ECO:0007669"/>
    <property type="project" value="InterPro"/>
</dbReference>
<evidence type="ECO:0000256" key="5">
    <source>
        <dbReference type="ARBA" id="ARBA00034496"/>
    </source>
</evidence>
<dbReference type="AlphaFoldDB" id="A0AAF1BT11"/>
<evidence type="ECO:0000313" key="7">
    <source>
        <dbReference type="Proteomes" id="UP000234560"/>
    </source>
</evidence>
<dbReference type="CDD" id="cd14771">
    <property type="entry name" value="TrHb2_Mt-trHbO-like_O"/>
    <property type="match status" value="1"/>
</dbReference>
<name>A0AAF1BT11_9CORY</name>
<keyword evidence="2" id="KW-0349">Heme</keyword>
<sequence>MDLGTPSRRENASTIYELLGEDYFHRLAAAFYEGVREDEVLLPMYPEEDLSGAQDRLTWFLIQYFGGPALFNQNRGAPMLRRRHTPYDVTEEAQEHWLACMRRALDVAETPETVRPQMESYFTRAAAAMRNR</sequence>
<dbReference type="GO" id="GO:0046872">
    <property type="term" value="F:metal ion binding"/>
    <property type="evidence" value="ECO:0007669"/>
    <property type="project" value="UniProtKB-KW"/>
</dbReference>
<dbReference type="KEGG" id="cpyr:CYJ47_02880"/>
<organism evidence="6 7">
    <name type="scientific">Corynebacterium pyruviciproducens</name>
    <dbReference type="NCBI Taxonomy" id="598660"/>
    <lineage>
        <taxon>Bacteria</taxon>
        <taxon>Bacillati</taxon>
        <taxon>Actinomycetota</taxon>
        <taxon>Actinomycetes</taxon>
        <taxon>Mycobacteriales</taxon>
        <taxon>Corynebacteriaceae</taxon>
        <taxon>Corynebacterium</taxon>
    </lineage>
</organism>
<dbReference type="PANTHER" id="PTHR47366:SF1">
    <property type="entry name" value="TWO-ON-TWO HEMOGLOBIN-3"/>
    <property type="match status" value="1"/>
</dbReference>
<evidence type="ECO:0000313" key="6">
    <source>
        <dbReference type="EMBL" id="WOT02734.1"/>
    </source>
</evidence>
<dbReference type="InterPro" id="IPR012292">
    <property type="entry name" value="Globin/Proto"/>
</dbReference>
<evidence type="ECO:0000256" key="4">
    <source>
        <dbReference type="ARBA" id="ARBA00023004"/>
    </source>
</evidence>
<dbReference type="InterPro" id="IPR001486">
    <property type="entry name" value="Hemoglobin_trunc"/>
</dbReference>
<keyword evidence="1" id="KW-0813">Transport</keyword>
<keyword evidence="4" id="KW-0408">Iron</keyword>
<dbReference type="Proteomes" id="UP000234560">
    <property type="component" value="Chromosome"/>
</dbReference>
<dbReference type="EMBL" id="CP136958">
    <property type="protein sequence ID" value="WOT02734.1"/>
    <property type="molecule type" value="Genomic_DNA"/>
</dbReference>
<proteinExistence type="inferred from homology"/>
<comment type="similarity">
    <text evidence="5">Belongs to the truncated hemoglobin family. Group II subfamily.</text>
</comment>
<keyword evidence="3" id="KW-0479">Metal-binding</keyword>
<accession>A0AAF1BT11</accession>
<evidence type="ECO:0000256" key="1">
    <source>
        <dbReference type="ARBA" id="ARBA00022448"/>
    </source>
</evidence>
<dbReference type="GO" id="GO:0019825">
    <property type="term" value="F:oxygen binding"/>
    <property type="evidence" value="ECO:0007669"/>
    <property type="project" value="InterPro"/>
</dbReference>
<evidence type="ECO:0000256" key="3">
    <source>
        <dbReference type="ARBA" id="ARBA00022723"/>
    </source>
</evidence>
<reference evidence="6" key="1">
    <citation type="submission" date="2017-12" db="EMBL/GenBank/DDBJ databases">
        <authorList>
            <person name="Thomas-White K."/>
            <person name="Wolfe A.J."/>
        </authorList>
    </citation>
    <scope>NUCLEOTIDE SEQUENCE</scope>
    <source>
        <strain evidence="6">UMB0763</strain>
    </source>
</reference>
<dbReference type="Pfam" id="PF01152">
    <property type="entry name" value="Bac_globin"/>
    <property type="match status" value="1"/>
</dbReference>
<protein>
    <submittedName>
        <fullName evidence="6">Globin</fullName>
    </submittedName>
</protein>
<gene>
    <name evidence="6" type="ORF">CYJ47_02880</name>
</gene>